<feature type="transmembrane region" description="Helical" evidence="7">
    <location>
        <begin position="100"/>
        <end position="122"/>
    </location>
</feature>
<evidence type="ECO:0000256" key="1">
    <source>
        <dbReference type="ARBA" id="ARBA00004141"/>
    </source>
</evidence>
<feature type="transmembrane region" description="Helical" evidence="7">
    <location>
        <begin position="273"/>
        <end position="294"/>
    </location>
</feature>
<reference evidence="8" key="1">
    <citation type="submission" date="2022-12" db="EMBL/GenBank/DDBJ databases">
        <title>Isolation and characterisation of novel Methanocorpusculum spp. from native Australian herbivores indicates the genus is ancestrally host-associated.</title>
        <authorList>
            <person name="Volmer J.G."/>
            <person name="Soo R.M."/>
            <person name="Evans P.N."/>
            <person name="Hoedt E.C."/>
            <person name="Astorga Alsina A.L."/>
            <person name="Woodcroft B.J."/>
            <person name="Tyson G.W."/>
            <person name="Hugenholtz P."/>
            <person name="Morrison M."/>
        </authorList>
    </citation>
    <scope>NUCLEOTIDE SEQUENCE</scope>
    <source>
        <strain evidence="8">MG</strain>
    </source>
</reference>
<name>A0ABT4IDN7_9EURY</name>
<accession>A0ABT4IDN7</accession>
<dbReference type="InterPro" id="IPR004776">
    <property type="entry name" value="Mem_transp_PIN-like"/>
</dbReference>
<keyword evidence="5 7" id="KW-1133">Transmembrane helix</keyword>
<feature type="transmembrane region" description="Helical" evidence="7">
    <location>
        <begin position="66"/>
        <end position="88"/>
    </location>
</feature>
<dbReference type="Proteomes" id="UP001141422">
    <property type="component" value="Unassembled WGS sequence"/>
</dbReference>
<sequence>MEFYSVIKIVLTLLLIIGVGYAARRYNILSKDSIGSISKFVLFVSLPSLILVSSTCKPFTPECINIVLLLLLSSLVYYVVSIVVALIIPRLIRSKSNEIGVYRFILVFPSAVFFAFPIIHMIFDQEGILYAAIFNLPYFLLTFSLGIWLMTSSLKKGAASMKFDPRVFLNLAFLATLVGLLLYFTSTPIPEPFRETLALLGKMSTPLALIATGGFLFEVNILALFKNSRHYLISIVRLLVLPLIVFVMLDTLLPLFDSEVLHVELLSEVKNVILAIAVIIAAMPAAVQTVIIAAEYKAHPEIAAEIILVTTLLATVTVPLLFITGFIPC</sequence>
<evidence type="ECO:0000256" key="5">
    <source>
        <dbReference type="ARBA" id="ARBA00022989"/>
    </source>
</evidence>
<dbReference type="RefSeq" id="WP_268924068.1">
    <property type="nucleotide sequence ID" value="NZ_JAPTGB010000002.1"/>
</dbReference>
<feature type="transmembrane region" description="Helical" evidence="7">
    <location>
        <begin position="36"/>
        <end position="54"/>
    </location>
</feature>
<evidence type="ECO:0000256" key="7">
    <source>
        <dbReference type="SAM" id="Phobius"/>
    </source>
</evidence>
<evidence type="ECO:0000256" key="6">
    <source>
        <dbReference type="ARBA" id="ARBA00023136"/>
    </source>
</evidence>
<evidence type="ECO:0000313" key="8">
    <source>
        <dbReference type="EMBL" id="MCZ0859850.1"/>
    </source>
</evidence>
<dbReference type="EMBL" id="JAPTGB010000002">
    <property type="protein sequence ID" value="MCZ0859850.1"/>
    <property type="molecule type" value="Genomic_DNA"/>
</dbReference>
<protein>
    <submittedName>
        <fullName evidence="8">AEC family transporter</fullName>
    </submittedName>
</protein>
<dbReference type="PANTHER" id="PTHR36838">
    <property type="entry name" value="AUXIN EFFLUX CARRIER FAMILY PROTEIN"/>
    <property type="match status" value="1"/>
</dbReference>
<comment type="caution">
    <text evidence="8">The sequence shown here is derived from an EMBL/GenBank/DDBJ whole genome shotgun (WGS) entry which is preliminary data.</text>
</comment>
<dbReference type="PANTHER" id="PTHR36838:SF1">
    <property type="entry name" value="SLR1864 PROTEIN"/>
    <property type="match status" value="1"/>
</dbReference>
<evidence type="ECO:0000256" key="3">
    <source>
        <dbReference type="ARBA" id="ARBA00022475"/>
    </source>
</evidence>
<gene>
    <name evidence="8" type="ORF">O0S10_01245</name>
</gene>
<keyword evidence="6 7" id="KW-0472">Membrane</keyword>
<organism evidence="8 9">
    <name type="scientific">Methanocorpusculum petauri</name>
    <dbReference type="NCBI Taxonomy" id="3002863"/>
    <lineage>
        <taxon>Archaea</taxon>
        <taxon>Methanobacteriati</taxon>
        <taxon>Methanobacteriota</taxon>
        <taxon>Stenosarchaea group</taxon>
        <taxon>Methanomicrobia</taxon>
        <taxon>Methanomicrobiales</taxon>
        <taxon>Methanocorpusculaceae</taxon>
        <taxon>Methanocorpusculum</taxon>
    </lineage>
</organism>
<feature type="transmembrane region" description="Helical" evidence="7">
    <location>
        <begin position="128"/>
        <end position="148"/>
    </location>
</feature>
<evidence type="ECO:0000256" key="4">
    <source>
        <dbReference type="ARBA" id="ARBA00022692"/>
    </source>
</evidence>
<feature type="transmembrane region" description="Helical" evidence="7">
    <location>
        <begin position="306"/>
        <end position="327"/>
    </location>
</feature>
<keyword evidence="2" id="KW-0813">Transport</keyword>
<proteinExistence type="predicted"/>
<feature type="transmembrane region" description="Helical" evidence="7">
    <location>
        <begin position="168"/>
        <end position="186"/>
    </location>
</feature>
<keyword evidence="4 7" id="KW-0812">Transmembrane</keyword>
<feature type="transmembrane region" description="Helical" evidence="7">
    <location>
        <begin position="232"/>
        <end position="253"/>
    </location>
</feature>
<comment type="subcellular location">
    <subcellularLocation>
        <location evidence="1">Membrane</location>
        <topology evidence="1">Multi-pass membrane protein</topology>
    </subcellularLocation>
</comment>
<dbReference type="Pfam" id="PF03547">
    <property type="entry name" value="Mem_trans"/>
    <property type="match status" value="2"/>
</dbReference>
<keyword evidence="3" id="KW-1003">Cell membrane</keyword>
<evidence type="ECO:0000256" key="2">
    <source>
        <dbReference type="ARBA" id="ARBA00022448"/>
    </source>
</evidence>
<evidence type="ECO:0000313" key="9">
    <source>
        <dbReference type="Proteomes" id="UP001141422"/>
    </source>
</evidence>
<feature type="transmembrane region" description="Helical" evidence="7">
    <location>
        <begin position="6"/>
        <end position="24"/>
    </location>
</feature>
<keyword evidence="9" id="KW-1185">Reference proteome</keyword>
<feature type="transmembrane region" description="Helical" evidence="7">
    <location>
        <begin position="206"/>
        <end position="225"/>
    </location>
</feature>